<dbReference type="EMBL" id="JBBNAE010000007">
    <property type="protein sequence ID" value="KAK9108870.1"/>
    <property type="molecule type" value="Genomic_DNA"/>
</dbReference>
<protein>
    <submittedName>
        <fullName evidence="3">Uncharacterized protein</fullName>
    </submittedName>
</protein>
<evidence type="ECO:0000256" key="2">
    <source>
        <dbReference type="SAM" id="SignalP"/>
    </source>
</evidence>
<organism evidence="3 4">
    <name type="scientific">Stephania japonica</name>
    <dbReference type="NCBI Taxonomy" id="461633"/>
    <lineage>
        <taxon>Eukaryota</taxon>
        <taxon>Viridiplantae</taxon>
        <taxon>Streptophyta</taxon>
        <taxon>Embryophyta</taxon>
        <taxon>Tracheophyta</taxon>
        <taxon>Spermatophyta</taxon>
        <taxon>Magnoliopsida</taxon>
        <taxon>Ranunculales</taxon>
        <taxon>Menispermaceae</taxon>
        <taxon>Menispermoideae</taxon>
        <taxon>Cissampelideae</taxon>
        <taxon>Stephania</taxon>
    </lineage>
</organism>
<feature type="chain" id="PRO_5042853568" evidence="2">
    <location>
        <begin position="27"/>
        <end position="101"/>
    </location>
</feature>
<feature type="region of interest" description="Disordered" evidence="1">
    <location>
        <begin position="41"/>
        <end position="66"/>
    </location>
</feature>
<reference evidence="3 4" key="1">
    <citation type="submission" date="2024-01" db="EMBL/GenBank/DDBJ databases">
        <title>Genome assemblies of Stephania.</title>
        <authorList>
            <person name="Yang L."/>
        </authorList>
    </citation>
    <scope>NUCLEOTIDE SEQUENCE [LARGE SCALE GENOMIC DNA]</scope>
    <source>
        <strain evidence="3">QJT</strain>
        <tissue evidence="3">Leaf</tissue>
    </source>
</reference>
<sequence length="101" mass="10811">MAANKAIVVMLVLSMVMMLSINSVLCEVSIEDAKRKVNEAVGSMHTRSKDVKGSDSHAVDPSKDTSSTWATWAKDKLKGIGFKVGGDDSQHEGGHQGKKPN</sequence>
<name>A0AAP0I5B5_9MAGN</name>
<dbReference type="Proteomes" id="UP001417504">
    <property type="component" value="Unassembled WGS sequence"/>
</dbReference>
<accession>A0AAP0I5B5</accession>
<dbReference type="AlphaFoldDB" id="A0AAP0I5B5"/>
<feature type="compositionally biased region" description="Basic and acidic residues" evidence="1">
    <location>
        <begin position="47"/>
        <end position="63"/>
    </location>
</feature>
<feature type="signal peptide" evidence="2">
    <location>
        <begin position="1"/>
        <end position="26"/>
    </location>
</feature>
<gene>
    <name evidence="3" type="ORF">Sjap_016930</name>
</gene>
<proteinExistence type="predicted"/>
<evidence type="ECO:0000256" key="1">
    <source>
        <dbReference type="SAM" id="MobiDB-lite"/>
    </source>
</evidence>
<keyword evidence="4" id="KW-1185">Reference proteome</keyword>
<evidence type="ECO:0000313" key="3">
    <source>
        <dbReference type="EMBL" id="KAK9108870.1"/>
    </source>
</evidence>
<comment type="caution">
    <text evidence="3">The sequence shown here is derived from an EMBL/GenBank/DDBJ whole genome shotgun (WGS) entry which is preliminary data.</text>
</comment>
<evidence type="ECO:0000313" key="4">
    <source>
        <dbReference type="Proteomes" id="UP001417504"/>
    </source>
</evidence>
<keyword evidence="2" id="KW-0732">Signal</keyword>